<dbReference type="EMBL" id="OX596101">
    <property type="protein sequence ID" value="CAI9697712.1"/>
    <property type="molecule type" value="Genomic_DNA"/>
</dbReference>
<proteinExistence type="predicted"/>
<name>A0ACB0EAK4_RANTA</name>
<reference evidence="1" key="1">
    <citation type="submission" date="2023-05" db="EMBL/GenBank/DDBJ databases">
        <authorList>
            <consortium name="ELIXIR-Norway"/>
        </authorList>
    </citation>
    <scope>NUCLEOTIDE SEQUENCE</scope>
</reference>
<sequence>MRHLRSRAIAPSGHRPHGDRLGREGRELRKGGKGGWRGRGERLLTPWLRKEEAAAASAEERRQERRAQARWPWEWNPLAGLIAALSEEEFVMKEGGGLGGGSCPGLVEKPCSGRVARASEVTGEGLRGVGRKQGPPALLPVLLCDRPLTPAGSLEVCRSLGHASARAPHCPSHTDF</sequence>
<evidence type="ECO:0000313" key="2">
    <source>
        <dbReference type="Proteomes" id="UP001162501"/>
    </source>
</evidence>
<evidence type="ECO:0000313" key="1">
    <source>
        <dbReference type="EMBL" id="CAI9697712.1"/>
    </source>
</evidence>
<dbReference type="Proteomes" id="UP001162501">
    <property type="component" value="Chromosome 17"/>
</dbReference>
<gene>
    <name evidence="1" type="ORF">MRATA1EN3_LOCUS8925</name>
</gene>
<protein>
    <submittedName>
        <fullName evidence="1">Uncharacterized protein</fullName>
    </submittedName>
</protein>
<accession>A0ACB0EAK4</accession>
<organism evidence="1 2">
    <name type="scientific">Rangifer tarandus platyrhynchus</name>
    <name type="common">Svalbard reindeer</name>
    <dbReference type="NCBI Taxonomy" id="3082113"/>
    <lineage>
        <taxon>Eukaryota</taxon>
        <taxon>Metazoa</taxon>
        <taxon>Chordata</taxon>
        <taxon>Craniata</taxon>
        <taxon>Vertebrata</taxon>
        <taxon>Euteleostomi</taxon>
        <taxon>Mammalia</taxon>
        <taxon>Eutheria</taxon>
        <taxon>Laurasiatheria</taxon>
        <taxon>Artiodactyla</taxon>
        <taxon>Ruminantia</taxon>
        <taxon>Pecora</taxon>
        <taxon>Cervidae</taxon>
        <taxon>Odocoileinae</taxon>
        <taxon>Rangifer</taxon>
    </lineage>
</organism>